<evidence type="ECO:0000313" key="1">
    <source>
        <dbReference type="EMBL" id="MBK1631422.1"/>
    </source>
</evidence>
<gene>
    <name evidence="1" type="ORF">CKO31_11850</name>
</gene>
<proteinExistence type="predicted"/>
<reference evidence="1 2" key="1">
    <citation type="journal article" date="2020" name="Microorganisms">
        <title>Osmotic Adaptation and Compatible Solute Biosynthesis of Phototrophic Bacteria as Revealed from Genome Analyses.</title>
        <authorList>
            <person name="Imhoff J.F."/>
            <person name="Rahn T."/>
            <person name="Kunzel S."/>
            <person name="Keller A."/>
            <person name="Neulinger S.C."/>
        </authorList>
    </citation>
    <scope>NUCLEOTIDE SEQUENCE [LARGE SCALE GENOMIC DNA]</scope>
    <source>
        <strain evidence="1 2">DSM 6210</strain>
    </source>
</reference>
<evidence type="ECO:0000313" key="2">
    <source>
        <dbReference type="Proteomes" id="UP000748752"/>
    </source>
</evidence>
<evidence type="ECO:0008006" key="3">
    <source>
        <dbReference type="Google" id="ProtNLM"/>
    </source>
</evidence>
<dbReference type="Pfam" id="PF13384">
    <property type="entry name" value="HTH_23"/>
    <property type="match status" value="1"/>
</dbReference>
<name>A0ABS1CHW4_9GAMM</name>
<sequence length="93" mass="10045">MADPRQDSASPRGAWAEGPESALLAEGFAANLTALRALQQRARLTPAEAADALCVSVRTYRRWLQHGNPSPTGHIDHGNYGIQDLAQRVVVAR</sequence>
<comment type="caution">
    <text evidence="1">The sequence shown here is derived from an EMBL/GenBank/DDBJ whole genome shotgun (WGS) entry which is preliminary data.</text>
</comment>
<accession>A0ABS1CHW4</accession>
<keyword evidence="2" id="KW-1185">Reference proteome</keyword>
<protein>
    <recommendedName>
        <fullName evidence="3">Helix-turn-helix domain-containing protein</fullName>
    </recommendedName>
</protein>
<dbReference type="EMBL" id="NRRV01000025">
    <property type="protein sequence ID" value="MBK1631422.1"/>
    <property type="molecule type" value="Genomic_DNA"/>
</dbReference>
<dbReference type="Proteomes" id="UP000748752">
    <property type="component" value="Unassembled WGS sequence"/>
</dbReference>
<organism evidence="1 2">
    <name type="scientific">Thiohalocapsa halophila</name>
    <dbReference type="NCBI Taxonomy" id="69359"/>
    <lineage>
        <taxon>Bacteria</taxon>
        <taxon>Pseudomonadati</taxon>
        <taxon>Pseudomonadota</taxon>
        <taxon>Gammaproteobacteria</taxon>
        <taxon>Chromatiales</taxon>
        <taxon>Chromatiaceae</taxon>
        <taxon>Thiohalocapsa</taxon>
    </lineage>
</organism>